<proteinExistence type="predicted"/>
<dbReference type="AlphaFoldDB" id="A0A2V3ZI90"/>
<keyword evidence="1" id="KW-1133">Transmembrane helix</keyword>
<reference evidence="2 3" key="2">
    <citation type="submission" date="2018-06" db="EMBL/GenBank/DDBJ databases">
        <title>Marinobactersediminissp. nov, a moderately halophilic bacterium isolated from marine solar saltern.</title>
        <authorList>
            <person name="Zhang Y."/>
        </authorList>
    </citation>
    <scope>NUCLEOTIDE SEQUENCE [LARGE SCALE GENOMIC DNA]</scope>
    <source>
        <strain evidence="2 3">F01</strain>
    </source>
</reference>
<dbReference type="OrthoDB" id="5773043at2"/>
<protein>
    <submittedName>
        <fullName evidence="2">Uncharacterized protein</fullName>
    </submittedName>
</protein>
<organism evidence="2 3">
    <name type="scientific">Marinobacter vulgaris</name>
    <dbReference type="NCBI Taxonomy" id="1928331"/>
    <lineage>
        <taxon>Bacteria</taxon>
        <taxon>Pseudomonadati</taxon>
        <taxon>Pseudomonadota</taxon>
        <taxon>Gammaproteobacteria</taxon>
        <taxon>Pseudomonadales</taxon>
        <taxon>Marinobacteraceae</taxon>
        <taxon>Marinobacter</taxon>
    </lineage>
</organism>
<name>A0A2V3ZI90_9GAMM</name>
<sequence length="59" mass="6851">METLLVILAVLFLALIIIIPLAEKYAPRGEPRDYSKITRWIIPLMALAIVLQLVRHYFM</sequence>
<keyword evidence="3" id="KW-1185">Reference proteome</keyword>
<dbReference type="Proteomes" id="UP000253987">
    <property type="component" value="Unassembled WGS sequence"/>
</dbReference>
<evidence type="ECO:0000256" key="1">
    <source>
        <dbReference type="SAM" id="Phobius"/>
    </source>
</evidence>
<accession>A0A2V3ZI90</accession>
<evidence type="ECO:0000313" key="2">
    <source>
        <dbReference type="EMBL" id="PXX89854.1"/>
    </source>
</evidence>
<gene>
    <name evidence="2" type="ORF">DIT71_13665</name>
</gene>
<comment type="caution">
    <text evidence="2">The sequence shown here is derived from an EMBL/GenBank/DDBJ whole genome shotgun (WGS) entry which is preliminary data.</text>
</comment>
<keyword evidence="1" id="KW-0472">Membrane</keyword>
<evidence type="ECO:0000313" key="3">
    <source>
        <dbReference type="Proteomes" id="UP000253987"/>
    </source>
</evidence>
<feature type="transmembrane region" description="Helical" evidence="1">
    <location>
        <begin position="40"/>
        <end position="58"/>
    </location>
</feature>
<dbReference type="EMBL" id="QFWX01000006">
    <property type="protein sequence ID" value="PXX89854.1"/>
    <property type="molecule type" value="Genomic_DNA"/>
</dbReference>
<reference evidence="3" key="1">
    <citation type="submission" date="2018-05" db="EMBL/GenBank/DDBJ databases">
        <authorList>
            <person name="Lu D."/>
        </authorList>
    </citation>
    <scope>NUCLEOTIDE SEQUENCE [LARGE SCALE GENOMIC DNA]</scope>
    <source>
        <strain evidence="3">F01</strain>
    </source>
</reference>
<keyword evidence="1" id="KW-0812">Transmembrane</keyword>